<dbReference type="InterPro" id="IPR050987">
    <property type="entry name" value="AtrR-like"/>
</dbReference>
<dbReference type="OrthoDB" id="2110361at2759"/>
<dbReference type="EMBL" id="MU004187">
    <property type="protein sequence ID" value="KAF2497177.1"/>
    <property type="molecule type" value="Genomic_DNA"/>
</dbReference>
<evidence type="ECO:0000256" key="1">
    <source>
        <dbReference type="ARBA" id="ARBA00022723"/>
    </source>
</evidence>
<dbReference type="Gene3D" id="4.10.240.10">
    <property type="entry name" value="Zn(2)-C6 fungal-type DNA-binding domain"/>
    <property type="match status" value="1"/>
</dbReference>
<feature type="coiled-coil region" evidence="3">
    <location>
        <begin position="73"/>
        <end position="100"/>
    </location>
</feature>
<dbReference type="GO" id="GO:0000981">
    <property type="term" value="F:DNA-binding transcription factor activity, RNA polymerase II-specific"/>
    <property type="evidence" value="ECO:0007669"/>
    <property type="project" value="InterPro"/>
</dbReference>
<accession>A0A6A6R173</accession>
<name>A0A6A6R173_9PEZI</name>
<dbReference type="GO" id="GO:0003677">
    <property type="term" value="F:DNA binding"/>
    <property type="evidence" value="ECO:0007669"/>
    <property type="project" value="InterPro"/>
</dbReference>
<feature type="region of interest" description="Disordered" evidence="4">
    <location>
        <begin position="672"/>
        <end position="736"/>
    </location>
</feature>
<dbReference type="PROSITE" id="PS00463">
    <property type="entry name" value="ZN2_CY6_FUNGAL_1"/>
    <property type="match status" value="1"/>
</dbReference>
<evidence type="ECO:0000313" key="7">
    <source>
        <dbReference type="Proteomes" id="UP000799750"/>
    </source>
</evidence>
<dbReference type="PANTHER" id="PTHR46910:SF1">
    <property type="entry name" value="MISCELLANEOUS ZN(II)2CYS6 TRANSCRIPTION FACTOR (EUROFUNG)-RELATED"/>
    <property type="match status" value="1"/>
</dbReference>
<dbReference type="InterPro" id="IPR007219">
    <property type="entry name" value="XnlR_reg_dom"/>
</dbReference>
<feature type="compositionally biased region" description="Polar residues" evidence="4">
    <location>
        <begin position="1"/>
        <end position="11"/>
    </location>
</feature>
<evidence type="ECO:0000313" key="6">
    <source>
        <dbReference type="EMBL" id="KAF2497177.1"/>
    </source>
</evidence>
<evidence type="ECO:0000259" key="5">
    <source>
        <dbReference type="PROSITE" id="PS50048"/>
    </source>
</evidence>
<keyword evidence="3" id="KW-0175">Coiled coil</keyword>
<dbReference type="Pfam" id="PF04082">
    <property type="entry name" value="Fungal_trans"/>
    <property type="match status" value="1"/>
</dbReference>
<dbReference type="InterPro" id="IPR001138">
    <property type="entry name" value="Zn2Cys6_DnaBD"/>
</dbReference>
<feature type="domain" description="Zn(2)-C6 fungal-type" evidence="5">
    <location>
        <begin position="35"/>
        <end position="66"/>
    </location>
</feature>
<keyword evidence="2" id="KW-0539">Nucleus</keyword>
<keyword evidence="1" id="KW-0479">Metal-binding</keyword>
<proteinExistence type="predicted"/>
<evidence type="ECO:0000256" key="4">
    <source>
        <dbReference type="SAM" id="MobiDB-lite"/>
    </source>
</evidence>
<dbReference type="GO" id="GO:0006351">
    <property type="term" value="P:DNA-templated transcription"/>
    <property type="evidence" value="ECO:0007669"/>
    <property type="project" value="InterPro"/>
</dbReference>
<sequence>MSSAGISPTHISNASLNSSLNAQKRAYRQRRKDPSCDACRERKVKCDATETSPCSECSSRSHKCQFTKETNRRMSSIKQVQDLQSQLAEAKHQINNLRSMLQEGGAMEVDRRAMDAHSLKLPDIVPNVEKRHRHPMMNNFDYVRKNIRIYGRGIFKAPPPYRVVSSQPLMAAPPPIPARDLTDRLTKQYFESIHKWYPIIHWPTFLLEIDRAYAPGGFQTIPEAWYGLFFAVLACSTLGLVGSPRADLEGMSYLEISARAITPWTDDPTTDHARASLLVSIFVTEMNMKSAGWVWLGGAVRIAQDIGLHFEAGPWPVIEGEIRRRVWWSIYAWERLVMLLSLELRRPSLIDDDDCNVELPSPVEDRFIQPQAIVRTSTNYAPHIGLAALIPTAYIVPKLRKTLKAAIITPHIRQTYEEHFQRILYSFPESYHPASKSYMDPMGLPAVLVLQSARSQMYRHNMSVSFGLGERTVALQGCLLVAQETASYISRSMPQKPHVSEYPESIQATALNIASSMLCAHLWRCMLILCLCADFDGALVCLRFSATIGDTRKINMACGRNLAFFLDRLTERVHSGNGAHHQLEQDEEMLAYVSGDVQGSLEDSWVWTGSEVGHNISQTLPSPVIDSATRENGDVMETTSLPLRPTIMPVEKDTREWGGWERVERVICQLKDERSRMNQPPPPPPPNYYHRPLHNPGKRLQLAPDAAAPVPSAPRTPTSTSVGPAGSSRISIANII</sequence>
<dbReference type="GO" id="GO:0008270">
    <property type="term" value="F:zinc ion binding"/>
    <property type="evidence" value="ECO:0007669"/>
    <property type="project" value="InterPro"/>
</dbReference>
<dbReference type="InterPro" id="IPR036864">
    <property type="entry name" value="Zn2-C6_fun-type_DNA-bd_sf"/>
</dbReference>
<dbReference type="PANTHER" id="PTHR46910">
    <property type="entry name" value="TRANSCRIPTION FACTOR PDR1"/>
    <property type="match status" value="1"/>
</dbReference>
<dbReference type="CDD" id="cd12148">
    <property type="entry name" value="fungal_TF_MHR"/>
    <property type="match status" value="1"/>
</dbReference>
<organism evidence="6 7">
    <name type="scientific">Lophium mytilinum</name>
    <dbReference type="NCBI Taxonomy" id="390894"/>
    <lineage>
        <taxon>Eukaryota</taxon>
        <taxon>Fungi</taxon>
        <taxon>Dikarya</taxon>
        <taxon>Ascomycota</taxon>
        <taxon>Pezizomycotina</taxon>
        <taxon>Dothideomycetes</taxon>
        <taxon>Pleosporomycetidae</taxon>
        <taxon>Mytilinidiales</taxon>
        <taxon>Mytilinidiaceae</taxon>
        <taxon>Lophium</taxon>
    </lineage>
</organism>
<dbReference type="AlphaFoldDB" id="A0A6A6R173"/>
<feature type="region of interest" description="Disordered" evidence="4">
    <location>
        <begin position="1"/>
        <end position="34"/>
    </location>
</feature>
<gene>
    <name evidence="6" type="ORF">BU16DRAFT_549428</name>
</gene>
<protein>
    <recommendedName>
        <fullName evidence="5">Zn(2)-C6 fungal-type domain-containing protein</fullName>
    </recommendedName>
</protein>
<evidence type="ECO:0000256" key="2">
    <source>
        <dbReference type="ARBA" id="ARBA00023242"/>
    </source>
</evidence>
<dbReference type="SMART" id="SM00906">
    <property type="entry name" value="Fungal_trans"/>
    <property type="match status" value="1"/>
</dbReference>
<dbReference type="SMART" id="SM00066">
    <property type="entry name" value="GAL4"/>
    <property type="match status" value="1"/>
</dbReference>
<evidence type="ECO:0000256" key="3">
    <source>
        <dbReference type="SAM" id="Coils"/>
    </source>
</evidence>
<keyword evidence="7" id="KW-1185">Reference proteome</keyword>
<feature type="compositionally biased region" description="Low complexity" evidence="4">
    <location>
        <begin position="12"/>
        <end position="22"/>
    </location>
</feature>
<reference evidence="6" key="1">
    <citation type="journal article" date="2020" name="Stud. Mycol.">
        <title>101 Dothideomycetes genomes: a test case for predicting lifestyles and emergence of pathogens.</title>
        <authorList>
            <person name="Haridas S."/>
            <person name="Albert R."/>
            <person name="Binder M."/>
            <person name="Bloem J."/>
            <person name="Labutti K."/>
            <person name="Salamov A."/>
            <person name="Andreopoulos B."/>
            <person name="Baker S."/>
            <person name="Barry K."/>
            <person name="Bills G."/>
            <person name="Bluhm B."/>
            <person name="Cannon C."/>
            <person name="Castanera R."/>
            <person name="Culley D."/>
            <person name="Daum C."/>
            <person name="Ezra D."/>
            <person name="Gonzalez J."/>
            <person name="Henrissat B."/>
            <person name="Kuo A."/>
            <person name="Liang C."/>
            <person name="Lipzen A."/>
            <person name="Lutzoni F."/>
            <person name="Magnuson J."/>
            <person name="Mondo S."/>
            <person name="Nolan M."/>
            <person name="Ohm R."/>
            <person name="Pangilinan J."/>
            <person name="Park H.-J."/>
            <person name="Ramirez L."/>
            <person name="Alfaro M."/>
            <person name="Sun H."/>
            <person name="Tritt A."/>
            <person name="Yoshinaga Y."/>
            <person name="Zwiers L.-H."/>
            <person name="Turgeon B."/>
            <person name="Goodwin S."/>
            <person name="Spatafora J."/>
            <person name="Crous P."/>
            <person name="Grigoriev I."/>
        </authorList>
    </citation>
    <scope>NUCLEOTIDE SEQUENCE</scope>
    <source>
        <strain evidence="6">CBS 269.34</strain>
    </source>
</reference>
<dbReference type="SUPFAM" id="SSF57701">
    <property type="entry name" value="Zn2/Cys6 DNA-binding domain"/>
    <property type="match status" value="1"/>
</dbReference>
<dbReference type="Pfam" id="PF00172">
    <property type="entry name" value="Zn_clus"/>
    <property type="match status" value="1"/>
</dbReference>
<dbReference type="Proteomes" id="UP000799750">
    <property type="component" value="Unassembled WGS sequence"/>
</dbReference>
<dbReference type="PROSITE" id="PS50048">
    <property type="entry name" value="ZN2_CY6_FUNGAL_2"/>
    <property type="match status" value="1"/>
</dbReference>
<dbReference type="CDD" id="cd00067">
    <property type="entry name" value="GAL4"/>
    <property type="match status" value="1"/>
</dbReference>